<keyword evidence="3" id="KW-0443">Lipid metabolism</keyword>
<dbReference type="Pfam" id="PF01734">
    <property type="entry name" value="Patatin"/>
    <property type="match status" value="1"/>
</dbReference>
<dbReference type="GO" id="GO:0016787">
    <property type="term" value="F:hydrolase activity"/>
    <property type="evidence" value="ECO:0007669"/>
    <property type="project" value="UniProtKB-KW"/>
</dbReference>
<protein>
    <recommendedName>
        <fullName evidence="5">PNPLA domain-containing protein</fullName>
    </recommendedName>
</protein>
<sequence>MKGFQGIYQEYLPKNTFEDINIPLFVAATDILKGEIVHFSTGNLSQALKASACTPLVFQPIDFNNALYLDGGVINNFPTEPLINKCEIIIGSYINSIKKEVDEVHMNNILDRCFHLAMKNSVQNKIESCTLYIEPPNMSQFSLFNLKKSDEIYDYGYKYALFLEKELKELINSS</sequence>
<dbReference type="Proteomes" id="UP000005566">
    <property type="component" value="Unassembled WGS sequence"/>
</dbReference>
<dbReference type="InterPro" id="IPR050301">
    <property type="entry name" value="NTE"/>
</dbReference>
<keyword evidence="2" id="KW-0442">Lipid degradation</keyword>
<gene>
    <name evidence="6" type="ORF">HJ01_02073</name>
</gene>
<keyword evidence="1" id="KW-0378">Hydrolase</keyword>
<evidence type="ECO:0000259" key="5">
    <source>
        <dbReference type="PROSITE" id="PS51635"/>
    </source>
</evidence>
<evidence type="ECO:0000313" key="6">
    <source>
        <dbReference type="EMBL" id="EIA08351.1"/>
    </source>
</evidence>
<dbReference type="EMBL" id="AHKF01000018">
    <property type="protein sequence ID" value="EIA08351.1"/>
    <property type="molecule type" value="Genomic_DNA"/>
</dbReference>
<dbReference type="PATRIC" id="fig|1086011.3.peg.2025"/>
<evidence type="ECO:0000256" key="2">
    <source>
        <dbReference type="ARBA" id="ARBA00022963"/>
    </source>
</evidence>
<proteinExistence type="predicted"/>
<keyword evidence="7" id="KW-1185">Reference proteome</keyword>
<dbReference type="STRING" id="1086011.HJ01_02073"/>
<evidence type="ECO:0000256" key="4">
    <source>
        <dbReference type="PROSITE-ProRule" id="PRU01161"/>
    </source>
</evidence>
<comment type="caution">
    <text evidence="6">The sequence shown here is derived from an EMBL/GenBank/DDBJ whole genome shotgun (WGS) entry which is preliminary data.</text>
</comment>
<feature type="domain" description="PNPLA" evidence="5">
    <location>
        <begin position="1"/>
        <end position="83"/>
    </location>
</feature>
<comment type="caution">
    <text evidence="4">Lacks conserved residue(s) required for the propagation of feature annotation.</text>
</comment>
<dbReference type="InterPro" id="IPR016035">
    <property type="entry name" value="Acyl_Trfase/lysoPLipase"/>
</dbReference>
<dbReference type="PANTHER" id="PTHR14226:SF78">
    <property type="entry name" value="SLR0060 PROTEIN"/>
    <property type="match status" value="1"/>
</dbReference>
<dbReference type="eggNOG" id="COG1752">
    <property type="taxonomic scope" value="Bacteria"/>
</dbReference>
<reference evidence="6 7" key="1">
    <citation type="journal article" date="2014" name="Acta Crystallogr. D">
        <title>Structure-based characterization and antifreeze properties of a hyperactive ice-binding protein from the Antarctic bacterium Flavobacterium frigoris PS1.</title>
        <authorList>
            <person name="Do H."/>
            <person name="Kim S.J."/>
            <person name="Kim H.J."/>
            <person name="Lee J.H."/>
        </authorList>
    </citation>
    <scope>NUCLEOTIDE SEQUENCE [LARGE SCALE GENOMIC DNA]</scope>
    <source>
        <strain evidence="6 7">PS1</strain>
    </source>
</reference>
<evidence type="ECO:0000256" key="1">
    <source>
        <dbReference type="ARBA" id="ARBA00022801"/>
    </source>
</evidence>
<dbReference type="PANTHER" id="PTHR14226">
    <property type="entry name" value="NEUROPATHY TARGET ESTERASE/SWISS CHEESE D.MELANOGASTER"/>
    <property type="match status" value="1"/>
</dbReference>
<name>H7FTE7_FLAFP</name>
<dbReference type="AlphaFoldDB" id="H7FTE7"/>
<organism evidence="6 7">
    <name type="scientific">Flavobacterium frigoris (strain PS1)</name>
    <dbReference type="NCBI Taxonomy" id="1086011"/>
    <lineage>
        <taxon>Bacteria</taxon>
        <taxon>Pseudomonadati</taxon>
        <taxon>Bacteroidota</taxon>
        <taxon>Flavobacteriia</taxon>
        <taxon>Flavobacteriales</taxon>
        <taxon>Flavobacteriaceae</taxon>
        <taxon>Flavobacterium</taxon>
    </lineage>
</organism>
<dbReference type="Gene3D" id="3.40.1090.10">
    <property type="entry name" value="Cytosolic phospholipase A2 catalytic domain"/>
    <property type="match status" value="1"/>
</dbReference>
<feature type="short sequence motif" description="DGA/G" evidence="4">
    <location>
        <begin position="70"/>
        <end position="72"/>
    </location>
</feature>
<accession>H7FTE7</accession>
<dbReference type="SUPFAM" id="SSF52151">
    <property type="entry name" value="FabD/lysophospholipase-like"/>
    <property type="match status" value="1"/>
</dbReference>
<evidence type="ECO:0000256" key="3">
    <source>
        <dbReference type="ARBA" id="ARBA00023098"/>
    </source>
</evidence>
<dbReference type="InterPro" id="IPR002641">
    <property type="entry name" value="PNPLA_dom"/>
</dbReference>
<dbReference type="OrthoDB" id="9770965at2"/>
<evidence type="ECO:0000313" key="7">
    <source>
        <dbReference type="Proteomes" id="UP000005566"/>
    </source>
</evidence>
<dbReference type="PROSITE" id="PS51635">
    <property type="entry name" value="PNPLA"/>
    <property type="match status" value="1"/>
</dbReference>
<dbReference type="GO" id="GO:0016042">
    <property type="term" value="P:lipid catabolic process"/>
    <property type="evidence" value="ECO:0007669"/>
    <property type="project" value="UniProtKB-KW"/>
</dbReference>